<dbReference type="InterPro" id="IPR018935">
    <property type="entry name" value="RIO_kinase_CS"/>
</dbReference>
<dbReference type="InterPro" id="IPR018934">
    <property type="entry name" value="RIO_dom"/>
</dbReference>
<feature type="compositionally biased region" description="Acidic residues" evidence="21">
    <location>
        <begin position="331"/>
        <end position="353"/>
    </location>
</feature>
<reference evidence="23" key="1">
    <citation type="journal article" date="2023" name="G3 (Bethesda)">
        <title>A reference genome for the long-term kleptoplast-retaining sea slug Elysia crispata morphotype clarki.</title>
        <authorList>
            <person name="Eastman K.E."/>
            <person name="Pendleton A.L."/>
            <person name="Shaikh M.A."/>
            <person name="Suttiyut T."/>
            <person name="Ogas R."/>
            <person name="Tomko P."/>
            <person name="Gavelis G."/>
            <person name="Widhalm J.R."/>
            <person name="Wisecaver J.H."/>
        </authorList>
    </citation>
    <scope>NUCLEOTIDE SEQUENCE</scope>
    <source>
        <strain evidence="23">ECLA1</strain>
    </source>
</reference>
<evidence type="ECO:0000256" key="21">
    <source>
        <dbReference type="SAM" id="MobiDB-lite"/>
    </source>
</evidence>
<keyword evidence="7" id="KW-0723">Serine/threonine-protein kinase</keyword>
<evidence type="ECO:0000313" key="24">
    <source>
        <dbReference type="Proteomes" id="UP001283361"/>
    </source>
</evidence>
<feature type="region of interest" description="Disordered" evidence="21">
    <location>
        <begin position="427"/>
        <end position="502"/>
    </location>
</feature>
<evidence type="ECO:0000256" key="14">
    <source>
        <dbReference type="ARBA" id="ARBA00022842"/>
    </source>
</evidence>
<evidence type="ECO:0000256" key="4">
    <source>
        <dbReference type="ARBA" id="ARBA00012513"/>
    </source>
</evidence>
<organism evidence="23 24">
    <name type="scientific">Elysia crispata</name>
    <name type="common">lettuce slug</name>
    <dbReference type="NCBI Taxonomy" id="231223"/>
    <lineage>
        <taxon>Eukaryota</taxon>
        <taxon>Metazoa</taxon>
        <taxon>Spiralia</taxon>
        <taxon>Lophotrochozoa</taxon>
        <taxon>Mollusca</taxon>
        <taxon>Gastropoda</taxon>
        <taxon>Heterobranchia</taxon>
        <taxon>Euthyneura</taxon>
        <taxon>Panpulmonata</taxon>
        <taxon>Sacoglossa</taxon>
        <taxon>Placobranchoidea</taxon>
        <taxon>Plakobranchidae</taxon>
        <taxon>Elysia</taxon>
    </lineage>
</organism>
<keyword evidence="12" id="KW-0418">Kinase</keyword>
<comment type="subunit">
    <text evidence="17">Associated with late 40S pre-ribosomal particles. Interacts with PLK1 (via its N-terminus).</text>
</comment>
<keyword evidence="24" id="KW-1185">Reference proteome</keyword>
<comment type="similarity">
    <text evidence="3">Belongs to the protein kinase superfamily. RIO-type Ser/Thr kinase family.</text>
</comment>
<comment type="cofactor">
    <cofactor evidence="1">
        <name>Mg(2+)</name>
        <dbReference type="ChEBI" id="CHEBI:18420"/>
    </cofactor>
</comment>
<proteinExistence type="inferred from homology"/>
<dbReference type="Proteomes" id="UP001283361">
    <property type="component" value="Unassembled WGS sequence"/>
</dbReference>
<dbReference type="SUPFAM" id="SSF56112">
    <property type="entry name" value="Protein kinase-like (PK-like)"/>
    <property type="match status" value="1"/>
</dbReference>
<dbReference type="Gene3D" id="1.10.510.10">
    <property type="entry name" value="Transferase(Phosphotransferase) domain 1"/>
    <property type="match status" value="1"/>
</dbReference>
<evidence type="ECO:0000256" key="9">
    <source>
        <dbReference type="ARBA" id="ARBA00022679"/>
    </source>
</evidence>
<keyword evidence="9" id="KW-0808">Transferase</keyword>
<evidence type="ECO:0000256" key="6">
    <source>
        <dbReference type="ARBA" id="ARBA00022517"/>
    </source>
</evidence>
<evidence type="ECO:0000256" key="16">
    <source>
        <dbReference type="ARBA" id="ARBA00048679"/>
    </source>
</evidence>
<dbReference type="FunFam" id="3.30.200.20:FF:000052">
    <property type="entry name" value="Serine/threonine-protein kinase RIO2"/>
    <property type="match status" value="1"/>
</dbReference>
<dbReference type="PANTHER" id="PTHR45852:SF1">
    <property type="entry name" value="SERINE_THREONINE-PROTEIN KINASE RIO2"/>
    <property type="match status" value="1"/>
</dbReference>
<dbReference type="InterPro" id="IPR015285">
    <property type="entry name" value="RIO2_wHTH_N"/>
</dbReference>
<feature type="compositionally biased region" description="Basic residues" evidence="21">
    <location>
        <begin position="516"/>
        <end position="525"/>
    </location>
</feature>
<dbReference type="EC" id="2.7.11.1" evidence="4"/>
<feature type="domain" description="RIO kinase" evidence="22">
    <location>
        <begin position="67"/>
        <end position="296"/>
    </location>
</feature>
<feature type="compositionally biased region" description="Basic and acidic residues" evidence="21">
    <location>
        <begin position="544"/>
        <end position="555"/>
    </location>
</feature>
<evidence type="ECO:0000256" key="5">
    <source>
        <dbReference type="ARBA" id="ARBA00022490"/>
    </source>
</evidence>
<dbReference type="GO" id="GO:0005634">
    <property type="term" value="C:nucleus"/>
    <property type="evidence" value="ECO:0007669"/>
    <property type="project" value="TreeGrafter"/>
</dbReference>
<evidence type="ECO:0000256" key="13">
    <source>
        <dbReference type="ARBA" id="ARBA00022840"/>
    </source>
</evidence>
<feature type="compositionally biased region" description="Acidic residues" evidence="21">
    <location>
        <begin position="454"/>
        <end position="463"/>
    </location>
</feature>
<feature type="compositionally biased region" description="Basic and acidic residues" evidence="21">
    <location>
        <begin position="475"/>
        <end position="497"/>
    </location>
</feature>
<dbReference type="SMART" id="SM00090">
    <property type="entry name" value="RIO"/>
    <property type="match status" value="1"/>
</dbReference>
<comment type="caution">
    <text evidence="23">The sequence shown here is derived from an EMBL/GenBank/DDBJ whole genome shotgun (WGS) entry which is preliminary data.</text>
</comment>
<evidence type="ECO:0000256" key="11">
    <source>
        <dbReference type="ARBA" id="ARBA00022741"/>
    </source>
</evidence>
<dbReference type="InterPro" id="IPR000687">
    <property type="entry name" value="RIO_kinase"/>
</dbReference>
<dbReference type="Gene3D" id="1.10.10.10">
    <property type="entry name" value="Winged helix-like DNA-binding domain superfamily/Winged helix DNA-binding domain"/>
    <property type="match status" value="1"/>
</dbReference>
<keyword evidence="11" id="KW-0547">Nucleotide-binding</keyword>
<dbReference type="GO" id="GO:0004674">
    <property type="term" value="F:protein serine/threonine kinase activity"/>
    <property type="evidence" value="ECO:0007669"/>
    <property type="project" value="UniProtKB-KW"/>
</dbReference>
<dbReference type="InterPro" id="IPR011009">
    <property type="entry name" value="Kinase-like_dom_sf"/>
</dbReference>
<evidence type="ECO:0000256" key="12">
    <source>
        <dbReference type="ARBA" id="ARBA00022777"/>
    </source>
</evidence>
<evidence type="ECO:0000256" key="3">
    <source>
        <dbReference type="ARBA" id="ARBA00009196"/>
    </source>
</evidence>
<evidence type="ECO:0000313" key="23">
    <source>
        <dbReference type="EMBL" id="KAK3771858.1"/>
    </source>
</evidence>
<evidence type="ECO:0000256" key="20">
    <source>
        <dbReference type="ARBA" id="ARBA00076005"/>
    </source>
</evidence>
<keyword evidence="13" id="KW-0067">ATP-binding</keyword>
<evidence type="ECO:0000256" key="2">
    <source>
        <dbReference type="ARBA" id="ARBA00004496"/>
    </source>
</evidence>
<dbReference type="CDD" id="cd05144">
    <property type="entry name" value="RIO2_C"/>
    <property type="match status" value="1"/>
</dbReference>
<dbReference type="AlphaFoldDB" id="A0AAE0ZM90"/>
<keyword evidence="14" id="KW-0460">Magnesium</keyword>
<name>A0AAE0ZM90_9GAST</name>
<feature type="region of interest" description="Disordered" evidence="21">
    <location>
        <begin position="516"/>
        <end position="562"/>
    </location>
</feature>
<dbReference type="FunFam" id="1.10.10.10:FF:000053">
    <property type="entry name" value="Serine/threonine-protein kinase RIO2"/>
    <property type="match status" value="1"/>
</dbReference>
<protein>
    <recommendedName>
        <fullName evidence="18">Serine/threonine-protein kinase RIO2</fullName>
        <ecNumber evidence="4">2.7.11.1</ecNumber>
    </recommendedName>
    <alternativeName>
        <fullName evidence="20">RIO kinase 2</fullName>
    </alternativeName>
    <alternativeName>
        <fullName evidence="19">Serine/threonine-protein kinase rio2</fullName>
    </alternativeName>
</protein>
<dbReference type="InterPro" id="IPR030484">
    <property type="entry name" value="Rio2"/>
</dbReference>
<keyword evidence="6" id="KW-0690">Ribosome biogenesis</keyword>
<evidence type="ECO:0000256" key="10">
    <source>
        <dbReference type="ARBA" id="ARBA00022723"/>
    </source>
</evidence>
<dbReference type="GO" id="GO:0030490">
    <property type="term" value="P:maturation of SSU-rRNA"/>
    <property type="evidence" value="ECO:0007669"/>
    <property type="project" value="TreeGrafter"/>
</dbReference>
<keyword evidence="10" id="KW-0479">Metal-binding</keyword>
<sequence length="562" mass="64156">MGKLNVGALRYMTREDFRVLIAVEMGMKNHEFVPAALVAAIAHLPTGGSYKKLRELHKHKLVAYEQATKRYNGYRLTNAGYDYLALKVLTEKDVVSSVGNQIGVGKESDVYIVADEDEHQYALKFHRLGRTCFRQIKNKRDYMKYRKSASWLYLGRIAATKEYAYMKALYDAKFPVPKPVDVNRHALVMELLSGHPMCQVHELADPSTTYNDCMEIIVKLGNHGLIHGDFNEFNLMLDEKDRVTMIDFPQMISTSHPNAEMYFDRDVECIRRFFAKRFNYESELYPSFSDLERVGTLDVEVAASGFTKTMAEEFNQTMAEIGILDNTETSNVDEDEEGSNDSEEYDSAEEELDNSCKEDFQDESEEAESALPSGQDQNILKWLAQSEVNPESLDTQMAMLGFEEDSSISQGSIPVVQEVSTHHLVQDMSASRANSDSKPEPTSEQPENLREKTDGDEEQEPLEDLSKMNRQLRPFRNEESQQHENEHSKQKELDKASRYTPSIACSSIAPEVARQRVRVQAKRKQQAQQARRVRKSGDAAAATDQRRENRDEIKQSLDAVWF</sequence>
<evidence type="ECO:0000256" key="15">
    <source>
        <dbReference type="ARBA" id="ARBA00047899"/>
    </source>
</evidence>
<gene>
    <name evidence="23" type="ORF">RRG08_028766</name>
</gene>
<evidence type="ECO:0000256" key="19">
    <source>
        <dbReference type="ARBA" id="ARBA00068837"/>
    </source>
</evidence>
<dbReference type="GO" id="GO:0030688">
    <property type="term" value="C:preribosome, small subunit precursor"/>
    <property type="evidence" value="ECO:0007669"/>
    <property type="project" value="TreeGrafter"/>
</dbReference>
<comment type="subcellular location">
    <subcellularLocation>
        <location evidence="2">Cytoplasm</location>
    </subcellularLocation>
</comment>
<dbReference type="Pfam" id="PF01163">
    <property type="entry name" value="RIO1"/>
    <property type="match status" value="1"/>
</dbReference>
<keyword evidence="8" id="KW-0597">Phosphoprotein</keyword>
<dbReference type="Pfam" id="PF09202">
    <property type="entry name" value="Rio2_N"/>
    <property type="match status" value="1"/>
</dbReference>
<comment type="catalytic activity">
    <reaction evidence="16">
        <text>L-seryl-[protein] + ATP = O-phospho-L-seryl-[protein] + ADP + H(+)</text>
        <dbReference type="Rhea" id="RHEA:17989"/>
        <dbReference type="Rhea" id="RHEA-COMP:9863"/>
        <dbReference type="Rhea" id="RHEA-COMP:11604"/>
        <dbReference type="ChEBI" id="CHEBI:15378"/>
        <dbReference type="ChEBI" id="CHEBI:29999"/>
        <dbReference type="ChEBI" id="CHEBI:30616"/>
        <dbReference type="ChEBI" id="CHEBI:83421"/>
        <dbReference type="ChEBI" id="CHEBI:456216"/>
        <dbReference type="EC" id="2.7.11.1"/>
    </reaction>
</comment>
<evidence type="ECO:0000256" key="18">
    <source>
        <dbReference type="ARBA" id="ARBA00068353"/>
    </source>
</evidence>
<dbReference type="EMBL" id="JAWDGP010003672">
    <property type="protein sequence ID" value="KAK3771858.1"/>
    <property type="molecule type" value="Genomic_DNA"/>
</dbReference>
<accession>A0AAE0ZM90</accession>
<dbReference type="PROSITE" id="PS01245">
    <property type="entry name" value="RIO1"/>
    <property type="match status" value="1"/>
</dbReference>
<evidence type="ECO:0000256" key="17">
    <source>
        <dbReference type="ARBA" id="ARBA00064676"/>
    </source>
</evidence>
<dbReference type="SUPFAM" id="SSF46785">
    <property type="entry name" value="Winged helix' DNA-binding domain"/>
    <property type="match status" value="1"/>
</dbReference>
<evidence type="ECO:0000256" key="7">
    <source>
        <dbReference type="ARBA" id="ARBA00022527"/>
    </source>
</evidence>
<keyword evidence="5" id="KW-0963">Cytoplasm</keyword>
<dbReference type="InterPro" id="IPR036390">
    <property type="entry name" value="WH_DNA-bd_sf"/>
</dbReference>
<comment type="catalytic activity">
    <reaction evidence="15">
        <text>L-threonyl-[protein] + ATP = O-phospho-L-threonyl-[protein] + ADP + H(+)</text>
        <dbReference type="Rhea" id="RHEA:46608"/>
        <dbReference type="Rhea" id="RHEA-COMP:11060"/>
        <dbReference type="Rhea" id="RHEA-COMP:11605"/>
        <dbReference type="ChEBI" id="CHEBI:15378"/>
        <dbReference type="ChEBI" id="CHEBI:30013"/>
        <dbReference type="ChEBI" id="CHEBI:30616"/>
        <dbReference type="ChEBI" id="CHEBI:61977"/>
        <dbReference type="ChEBI" id="CHEBI:456216"/>
        <dbReference type="EC" id="2.7.11.1"/>
    </reaction>
</comment>
<evidence type="ECO:0000259" key="22">
    <source>
        <dbReference type="SMART" id="SM00090"/>
    </source>
</evidence>
<feature type="region of interest" description="Disordered" evidence="21">
    <location>
        <begin position="323"/>
        <end position="376"/>
    </location>
</feature>
<feature type="compositionally biased region" description="Basic and acidic residues" evidence="21">
    <location>
        <begin position="435"/>
        <end position="453"/>
    </location>
</feature>
<dbReference type="GO" id="GO:0005829">
    <property type="term" value="C:cytosol"/>
    <property type="evidence" value="ECO:0007669"/>
    <property type="project" value="TreeGrafter"/>
</dbReference>
<dbReference type="PANTHER" id="PTHR45852">
    <property type="entry name" value="SER/THR-PROTEIN KINASE RIO2"/>
    <property type="match status" value="1"/>
</dbReference>
<dbReference type="FunFam" id="1.10.510.10:FF:000307">
    <property type="entry name" value="Serine/threonine-protein kinase RIO2"/>
    <property type="match status" value="1"/>
</dbReference>
<evidence type="ECO:0000256" key="1">
    <source>
        <dbReference type="ARBA" id="ARBA00001946"/>
    </source>
</evidence>
<dbReference type="GO" id="GO:0046872">
    <property type="term" value="F:metal ion binding"/>
    <property type="evidence" value="ECO:0007669"/>
    <property type="project" value="UniProtKB-KW"/>
</dbReference>
<evidence type="ECO:0000256" key="8">
    <source>
        <dbReference type="ARBA" id="ARBA00022553"/>
    </source>
</evidence>
<dbReference type="Gene3D" id="3.30.200.20">
    <property type="entry name" value="Phosphorylase Kinase, domain 1"/>
    <property type="match status" value="1"/>
</dbReference>
<dbReference type="InterPro" id="IPR036388">
    <property type="entry name" value="WH-like_DNA-bd_sf"/>
</dbReference>
<dbReference type="GO" id="GO:0005524">
    <property type="term" value="F:ATP binding"/>
    <property type="evidence" value="ECO:0007669"/>
    <property type="project" value="UniProtKB-KW"/>
</dbReference>